<dbReference type="InterPro" id="IPR018584">
    <property type="entry name" value="GT87"/>
</dbReference>
<sequence>MRSDSGDALTSWLRGRASRPALVAALVVIAVSVQGAVCQADGGMDNQVVARAARIFLDGGSPYADKRFLYLPSSVLLAVPEAELGPAAVRVLAPILVAALVLLGWWAALRIFGVSARSRLAVGVAGGLAYFAPFRSELYLGNWTAVSAAALPVSLLYAARGRWTAAAAVIGAAVAVKPMLVPIALLFVLARQWRPLAVLAAIPLGASGLAGLAMTHPVLLFTRTFPFLLHGQDSFARPYDASLTAILGRLGLAQPASALLAGFLAAAGLWAARTRWRRPGGDERLRLVETATMLMLATFVVARPAFLHYVLVVLPLLLATLPLRGSLGHSPWFWIVLLPQNAAVGWPYLASAQRRAYKDALMLSGLALLLAWRILEPSLARRAPQRGAGNCASNRTHAGGPETTATAPSGR</sequence>
<protein>
    <submittedName>
        <fullName evidence="10">DUF2029 domain-containing protein</fullName>
    </submittedName>
</protein>
<feature type="transmembrane region" description="Helical" evidence="9">
    <location>
        <begin position="165"/>
        <end position="189"/>
    </location>
</feature>
<evidence type="ECO:0000256" key="6">
    <source>
        <dbReference type="ARBA" id="ARBA00023136"/>
    </source>
</evidence>
<accession>A0ABS2TMK3</accession>
<evidence type="ECO:0000256" key="9">
    <source>
        <dbReference type="SAM" id="Phobius"/>
    </source>
</evidence>
<feature type="transmembrane region" description="Helical" evidence="9">
    <location>
        <begin position="196"/>
        <end position="219"/>
    </location>
</feature>
<name>A0ABS2TMK3_9ACTN</name>
<evidence type="ECO:0000313" key="10">
    <source>
        <dbReference type="EMBL" id="MBM9504574.1"/>
    </source>
</evidence>
<feature type="transmembrane region" description="Helical" evidence="9">
    <location>
        <begin position="138"/>
        <end position="159"/>
    </location>
</feature>
<keyword evidence="5 9" id="KW-1133">Transmembrane helix</keyword>
<evidence type="ECO:0000256" key="3">
    <source>
        <dbReference type="ARBA" id="ARBA00022679"/>
    </source>
</evidence>
<comment type="similarity">
    <text evidence="7">Belongs to the glycosyltransferase 87 family.</text>
</comment>
<evidence type="ECO:0000256" key="7">
    <source>
        <dbReference type="ARBA" id="ARBA00024033"/>
    </source>
</evidence>
<reference evidence="10 11" key="1">
    <citation type="submission" date="2021-01" db="EMBL/GenBank/DDBJ databases">
        <title>Streptomyces acididurans sp. nov., isolated from a peat swamp forest soil.</title>
        <authorList>
            <person name="Chantavorakit T."/>
            <person name="Duangmal K."/>
        </authorList>
    </citation>
    <scope>NUCLEOTIDE SEQUENCE [LARGE SCALE GENOMIC DNA]</scope>
    <source>
        <strain evidence="10 11">KK5PA1</strain>
    </source>
</reference>
<evidence type="ECO:0000256" key="5">
    <source>
        <dbReference type="ARBA" id="ARBA00022989"/>
    </source>
</evidence>
<feature type="transmembrane region" description="Helical" evidence="9">
    <location>
        <begin position="252"/>
        <end position="272"/>
    </location>
</feature>
<proteinExistence type="inferred from homology"/>
<feature type="region of interest" description="Disordered" evidence="8">
    <location>
        <begin position="384"/>
        <end position="411"/>
    </location>
</feature>
<keyword evidence="2" id="KW-1003">Cell membrane</keyword>
<comment type="caution">
    <text evidence="10">The sequence shown here is derived from an EMBL/GenBank/DDBJ whole genome shotgun (WGS) entry which is preliminary data.</text>
</comment>
<dbReference type="Proteomes" id="UP000749040">
    <property type="component" value="Unassembled WGS sequence"/>
</dbReference>
<keyword evidence="11" id="KW-1185">Reference proteome</keyword>
<evidence type="ECO:0000256" key="4">
    <source>
        <dbReference type="ARBA" id="ARBA00022692"/>
    </source>
</evidence>
<evidence type="ECO:0000256" key="2">
    <source>
        <dbReference type="ARBA" id="ARBA00022475"/>
    </source>
</evidence>
<keyword evidence="4 9" id="KW-0812">Transmembrane</keyword>
<keyword evidence="6 9" id="KW-0472">Membrane</keyword>
<evidence type="ECO:0000313" key="11">
    <source>
        <dbReference type="Proteomes" id="UP000749040"/>
    </source>
</evidence>
<feature type="transmembrane region" description="Helical" evidence="9">
    <location>
        <begin position="293"/>
        <end position="319"/>
    </location>
</feature>
<feature type="transmembrane region" description="Helical" evidence="9">
    <location>
        <begin position="331"/>
        <end position="349"/>
    </location>
</feature>
<evidence type="ECO:0000256" key="8">
    <source>
        <dbReference type="SAM" id="MobiDB-lite"/>
    </source>
</evidence>
<dbReference type="EMBL" id="JADKYB010000004">
    <property type="protein sequence ID" value="MBM9504574.1"/>
    <property type="molecule type" value="Genomic_DNA"/>
</dbReference>
<comment type="subcellular location">
    <subcellularLocation>
        <location evidence="1">Cell membrane</location>
        <topology evidence="1">Multi-pass membrane protein</topology>
    </subcellularLocation>
</comment>
<dbReference type="RefSeq" id="WP_205356458.1">
    <property type="nucleotide sequence ID" value="NZ_JADKYB010000004.1"/>
</dbReference>
<dbReference type="Pfam" id="PF09594">
    <property type="entry name" value="GT87"/>
    <property type="match status" value="1"/>
</dbReference>
<keyword evidence="3" id="KW-0808">Transferase</keyword>
<gene>
    <name evidence="10" type="ORF">ITX44_08495</name>
</gene>
<feature type="transmembrane region" description="Helical" evidence="9">
    <location>
        <begin position="87"/>
        <end position="109"/>
    </location>
</feature>
<organism evidence="10 11">
    <name type="scientific">Actinacidiphila acididurans</name>
    <dbReference type="NCBI Taxonomy" id="2784346"/>
    <lineage>
        <taxon>Bacteria</taxon>
        <taxon>Bacillati</taxon>
        <taxon>Actinomycetota</taxon>
        <taxon>Actinomycetes</taxon>
        <taxon>Kitasatosporales</taxon>
        <taxon>Streptomycetaceae</taxon>
        <taxon>Actinacidiphila</taxon>
    </lineage>
</organism>
<evidence type="ECO:0000256" key="1">
    <source>
        <dbReference type="ARBA" id="ARBA00004651"/>
    </source>
</evidence>